<feature type="compositionally biased region" description="Basic and acidic residues" evidence="1">
    <location>
        <begin position="105"/>
        <end position="124"/>
    </location>
</feature>
<dbReference type="EMBL" id="JAFDVH010000012">
    <property type="protein sequence ID" value="KAG7466961.1"/>
    <property type="molecule type" value="Genomic_DNA"/>
</dbReference>
<feature type="region of interest" description="Disordered" evidence="1">
    <location>
        <begin position="103"/>
        <end position="124"/>
    </location>
</feature>
<protein>
    <submittedName>
        <fullName evidence="2">Uncharacterized protein</fullName>
    </submittedName>
</protein>
<proteinExistence type="predicted"/>
<dbReference type="Proteomes" id="UP001046870">
    <property type="component" value="Chromosome 12"/>
</dbReference>
<sequence>MDKVNRLSTLPDAETSNMSNKELKKLMNQLKQAIADEKAQLQASREERELVEKDIKRCISDRDRLMPVMVQAAGLAPALRELDAEKQRVLALSRQQEELEAALSRSREHRESQMEEMKKKEASLMEEEKRLTQMCDEVRASLAQTLSRCQAAEEKLQQRQDQVTRAASKQSRKVKEEQLVDEHVTKLGIPATLSQVGIKPKRGRKKAV</sequence>
<dbReference type="AlphaFoldDB" id="A0A9D3PW27"/>
<evidence type="ECO:0000256" key="1">
    <source>
        <dbReference type="SAM" id="MobiDB-lite"/>
    </source>
</evidence>
<dbReference type="OrthoDB" id="8943964at2759"/>
<feature type="region of interest" description="Disordered" evidence="1">
    <location>
        <begin position="1"/>
        <end position="20"/>
    </location>
</feature>
<reference evidence="2" key="1">
    <citation type="submission" date="2021-01" db="EMBL/GenBank/DDBJ databases">
        <authorList>
            <person name="Zahm M."/>
            <person name="Roques C."/>
            <person name="Cabau C."/>
            <person name="Klopp C."/>
            <person name="Donnadieu C."/>
            <person name="Jouanno E."/>
            <person name="Lampietro C."/>
            <person name="Louis A."/>
            <person name="Herpin A."/>
            <person name="Echchiki A."/>
            <person name="Berthelot C."/>
            <person name="Parey E."/>
            <person name="Roest-Crollius H."/>
            <person name="Braasch I."/>
            <person name="Postlethwait J."/>
            <person name="Bobe J."/>
            <person name="Montfort J."/>
            <person name="Bouchez O."/>
            <person name="Begum T."/>
            <person name="Mejri S."/>
            <person name="Adams A."/>
            <person name="Chen W.-J."/>
            <person name="Guiguen Y."/>
        </authorList>
    </citation>
    <scope>NUCLEOTIDE SEQUENCE</scope>
    <source>
        <strain evidence="2">YG-15Mar2019-1</strain>
        <tissue evidence="2">Brain</tissue>
    </source>
</reference>
<gene>
    <name evidence="2" type="ORF">MATL_G00148200</name>
</gene>
<evidence type="ECO:0000313" key="2">
    <source>
        <dbReference type="EMBL" id="KAG7466961.1"/>
    </source>
</evidence>
<name>A0A9D3PW27_MEGAT</name>
<organism evidence="2 3">
    <name type="scientific">Megalops atlanticus</name>
    <name type="common">Tarpon</name>
    <name type="synonym">Clupea gigantea</name>
    <dbReference type="NCBI Taxonomy" id="7932"/>
    <lineage>
        <taxon>Eukaryota</taxon>
        <taxon>Metazoa</taxon>
        <taxon>Chordata</taxon>
        <taxon>Craniata</taxon>
        <taxon>Vertebrata</taxon>
        <taxon>Euteleostomi</taxon>
        <taxon>Actinopterygii</taxon>
        <taxon>Neopterygii</taxon>
        <taxon>Teleostei</taxon>
        <taxon>Elopiformes</taxon>
        <taxon>Megalopidae</taxon>
        <taxon>Megalops</taxon>
    </lineage>
</organism>
<comment type="caution">
    <text evidence="2">The sequence shown here is derived from an EMBL/GenBank/DDBJ whole genome shotgun (WGS) entry which is preliminary data.</text>
</comment>
<evidence type="ECO:0000313" key="3">
    <source>
        <dbReference type="Proteomes" id="UP001046870"/>
    </source>
</evidence>
<accession>A0A9D3PW27</accession>
<keyword evidence="3" id="KW-1185">Reference proteome</keyword>